<organism evidence="2 3">
    <name type="scientific">Streptomyces reniochalinae</name>
    <dbReference type="NCBI Taxonomy" id="2250578"/>
    <lineage>
        <taxon>Bacteria</taxon>
        <taxon>Bacillati</taxon>
        <taxon>Actinomycetota</taxon>
        <taxon>Actinomycetes</taxon>
        <taxon>Kitasatosporales</taxon>
        <taxon>Streptomycetaceae</taxon>
        <taxon>Streptomyces</taxon>
    </lineage>
</organism>
<dbReference type="Proteomes" id="UP000253507">
    <property type="component" value="Unassembled WGS sequence"/>
</dbReference>
<comment type="caution">
    <text evidence="2">The sequence shown here is derived from an EMBL/GenBank/DDBJ whole genome shotgun (WGS) entry which is preliminary data.</text>
</comment>
<dbReference type="Pfam" id="PF13302">
    <property type="entry name" value="Acetyltransf_3"/>
    <property type="match status" value="1"/>
</dbReference>
<evidence type="ECO:0000259" key="1">
    <source>
        <dbReference type="PROSITE" id="PS51186"/>
    </source>
</evidence>
<gene>
    <name evidence="2" type="ORF">DQ392_33730</name>
</gene>
<evidence type="ECO:0000313" key="3">
    <source>
        <dbReference type="Proteomes" id="UP000253507"/>
    </source>
</evidence>
<dbReference type="Gene3D" id="3.40.630.30">
    <property type="match status" value="1"/>
</dbReference>
<dbReference type="PROSITE" id="PS51186">
    <property type="entry name" value="GNAT"/>
    <property type="match status" value="1"/>
</dbReference>
<evidence type="ECO:0000313" key="2">
    <source>
        <dbReference type="EMBL" id="RCG13266.1"/>
    </source>
</evidence>
<dbReference type="OrthoDB" id="7942268at2"/>
<dbReference type="RefSeq" id="WP_114019516.1">
    <property type="nucleotide sequence ID" value="NZ_QOIM01000058.1"/>
</dbReference>
<keyword evidence="2" id="KW-0808">Transferase</keyword>
<dbReference type="InterPro" id="IPR000182">
    <property type="entry name" value="GNAT_dom"/>
</dbReference>
<protein>
    <submittedName>
        <fullName evidence="2">GNAT family N-acetyltransferase</fullName>
    </submittedName>
</protein>
<keyword evidence="3" id="KW-1185">Reference proteome</keyword>
<dbReference type="EMBL" id="QOIM01000058">
    <property type="protein sequence ID" value="RCG13266.1"/>
    <property type="molecule type" value="Genomic_DNA"/>
</dbReference>
<dbReference type="CDD" id="cd04301">
    <property type="entry name" value="NAT_SF"/>
    <property type="match status" value="1"/>
</dbReference>
<dbReference type="AlphaFoldDB" id="A0A367E5C1"/>
<feature type="domain" description="N-acetyltransferase" evidence="1">
    <location>
        <begin position="192"/>
        <end position="328"/>
    </location>
</feature>
<dbReference type="GO" id="GO:0016747">
    <property type="term" value="F:acyltransferase activity, transferring groups other than amino-acyl groups"/>
    <property type="evidence" value="ECO:0007669"/>
    <property type="project" value="InterPro"/>
</dbReference>
<reference evidence="2 3" key="1">
    <citation type="submission" date="2018-06" db="EMBL/GenBank/DDBJ databases">
        <title>Streptomyces reniochalinae sp. nov. and Streptomyces diacarnus sp. nov. from marine sponges.</title>
        <authorList>
            <person name="Li L."/>
        </authorList>
    </citation>
    <scope>NUCLEOTIDE SEQUENCE [LARGE SCALE GENOMIC DNA]</scope>
    <source>
        <strain evidence="2 3">LHW50302</strain>
    </source>
</reference>
<dbReference type="SUPFAM" id="SSF55729">
    <property type="entry name" value="Acyl-CoA N-acyltransferases (Nat)"/>
    <property type="match status" value="1"/>
</dbReference>
<dbReference type="InterPro" id="IPR016181">
    <property type="entry name" value="Acyl_CoA_acyltransferase"/>
</dbReference>
<sequence>MNLLSGAAPRLSAVPGPGTELDQVLALTSMEPVLRLPADVFREEAAQRMYRPEWTWAAWGPDGRVLARALWWGQSDSAHPIALDCLAVADEVPATERVALAAALLDAGHQSFREAGAEAPPLYNLMKLPGSWRDDPEHVAAVAWRQEATRRAGLTVEVERLQFEWTPEVPLPAEPERLVFSPEPDDEVFLQALLRVAEGTLDAHTVESEAANGPEATARASLQFYLDRPGKRDWWRLAHTRDGALVGLAIPSATPYSRNVGYLGVVPQLRGRGYVSEILAAITRFQAEDGADRITATTDLGNRPMAAAFTRAGYRTTEVRLIFSEPLD</sequence>
<proteinExistence type="predicted"/>
<name>A0A367E5C1_9ACTN</name>
<accession>A0A367E5C1</accession>